<proteinExistence type="predicted"/>
<reference evidence="1" key="1">
    <citation type="submission" date="2017-04" db="EMBL/GenBank/DDBJ databases">
        <authorList>
            <person name="Varghese N."/>
            <person name="Submissions S."/>
        </authorList>
    </citation>
    <scope>NUCLEOTIDE SEQUENCE</scope>
    <source>
        <strain evidence="1">WTE2008</strain>
    </source>
</reference>
<dbReference type="EMBL" id="FWXZ01000002">
    <property type="protein sequence ID" value="SMC59516.1"/>
    <property type="molecule type" value="Genomic_DNA"/>
</dbReference>
<comment type="caution">
    <text evidence="1">The sequence shown here is derived from an EMBL/GenBank/DDBJ whole genome shotgun (WGS) entry which is preliminary data.</text>
</comment>
<evidence type="ECO:0000313" key="2">
    <source>
        <dbReference type="Proteomes" id="UP000192328"/>
    </source>
</evidence>
<name>A0AC61PLC3_9FIRM</name>
<organism evidence="1 2">
    <name type="scientific">Aristaeella lactis</name>
    <dbReference type="NCBI Taxonomy" id="3046383"/>
    <lineage>
        <taxon>Bacteria</taxon>
        <taxon>Bacillati</taxon>
        <taxon>Bacillota</taxon>
        <taxon>Clostridia</taxon>
        <taxon>Eubacteriales</taxon>
        <taxon>Aristaeellaceae</taxon>
        <taxon>Aristaeella</taxon>
    </lineage>
</organism>
<gene>
    <name evidence="1" type="ORF">SAMN06297397_1633</name>
</gene>
<protein>
    <submittedName>
        <fullName evidence="1">Uncharacterized protein</fullName>
    </submittedName>
</protein>
<evidence type="ECO:0000313" key="1">
    <source>
        <dbReference type="EMBL" id="SMC59516.1"/>
    </source>
</evidence>
<dbReference type="Proteomes" id="UP000192328">
    <property type="component" value="Unassembled WGS sequence"/>
</dbReference>
<keyword evidence="2" id="KW-1185">Reference proteome</keyword>
<sequence>MTKKNQTKTNGGQLLFFLIMGIVGAACGMLIIRSIRGGVSADIPLKQKIVKIVALFILFYIAYILHVILHEAGHLVFGLLSGYKFCAFRIFNFMWIRNKEGIRFKRMSIAGTGGQCLMSPPGLVDGKMPVLLYNFGGAIMNLIIAAIAGGLVFVCPAGSVIRAFMLFLVILGVVLALLNGLPLRMGAANNDGRNAMDLMKDPEACRVFWIQMKINELAARGIRVKDMPQEWFTVPGKEAMQNGIIAPMAVMVSGRLMDQQRFAEADELMKRLLEEENGIVGVYRGLLGNDRIYVELIGENRPEALEALKTPEQLRIMRAMKKYLSILRTEYAYALLAEKDGENAKKILQLFEKAARTYPYPGEVEAERELIAIAQNKVVVEEVDDTEDKDVSSVSEDAPVSGK</sequence>
<accession>A0AC61PLC3</accession>